<organism evidence="2">
    <name type="scientific">hydrothermal vent metagenome</name>
    <dbReference type="NCBI Taxonomy" id="652676"/>
    <lineage>
        <taxon>unclassified sequences</taxon>
        <taxon>metagenomes</taxon>
        <taxon>ecological metagenomes</taxon>
    </lineage>
</organism>
<gene>
    <name evidence="2" type="ORF">MNB_SM-7-1417</name>
</gene>
<dbReference type="EMBL" id="FPHB01000041">
    <property type="protein sequence ID" value="SFV57796.1"/>
    <property type="molecule type" value="Genomic_DNA"/>
</dbReference>
<evidence type="ECO:0000313" key="2">
    <source>
        <dbReference type="EMBL" id="SFV57796.1"/>
    </source>
</evidence>
<evidence type="ECO:0000256" key="1">
    <source>
        <dbReference type="SAM" id="MobiDB-lite"/>
    </source>
</evidence>
<protein>
    <submittedName>
        <fullName evidence="2">Uncharacterized protein</fullName>
    </submittedName>
</protein>
<proteinExistence type="predicted"/>
<name>A0A1W1BW96_9ZZZZ</name>
<accession>A0A1W1BW96</accession>
<feature type="compositionally biased region" description="Low complexity" evidence="1">
    <location>
        <begin position="1281"/>
        <end position="1295"/>
    </location>
</feature>
<sequence length="1301" mass="142827">MRILLTLLAVGMVAVSAEAEIVEDANDLCYEDVVSSGMMCFDMGTCSGGMGCKNTYPLRNVGDDELENVVVIYKEDGLGGSFGNSCGVEPSGSCQTVHNVDMGPAGIFGQTTEFDLDNPIPVNNNDSSVWTKNFISGVCFDSENLYATYVKNGVTHRGKIHSCDDMPPPPPEDETVPDDEVNATESTCGVFEDMFQTREACSGGSGGFIDIENAGQTLDGSNNIILHNLDNQVATCSFEAANWVEDQYETCGEHGDCLATGTNAASLDIDYNNPPAIADLDKKVTSSSTDVKIEGDTTLDGYEYDEIKPKNNGIVDYTVDFEITNSLKINTISTTKGNTYNFSSGSLYELQIGEFKVKSNGSGTTVTTDNNAKNIKIYRFEQKADATVDLEAKQTIKMDKFYVGRGSTVTLKAPYININHFEPTNDGKGDTVIDIYADYIDMDYIELSQDATVRIHPYTAGKRILFRNNNLTESSSSTILLSTGKYYVNDDWVLPSTSDVSAIRAIDKDQDIDFILNHGLEVGNNPGINAMGNNGNFGDLEPSKFRLFINGSLKTGGGGTTLNATIYVEDNVKFGNPTYVKGAINANHKMEIGQGQFLYDQNLSENGWGSCGGGGSLIYVTGPFDAWDTFRDDDSTPPSDRNISTKIVNQPFKLSLASLNKDNDAYETKPGVGSSIDVAIYKNGTTEQVSTNSITFDANSTAHISESDSLTVAKAVSDAVVGFKLCATYQLDPVSGEKEYYLHPQEDCSYSSQLHECNATTSGVPTWHICYASDNFAVRPYAFVAFGKNQYKRAGEAFDIIIKAVDENEYDKVGNSDHSGEKSDSVNSVSAFDESLDTINIVSNFYQPTSDEIDQMKDDTGKDDVATCPEAGVFTFENSSDSFTDGEVNATLKFSETGILDINISEKSGSEWAKVDEDDTPDDQRYIKFSSVTYDENNISASTLQLYIPYEFNTTAEYNTTANNGSWLYMCDINKSNSTFKTPSMATFVKYTITAYNKDGDVVKNFTKTCFPDTHSTAPKVNGLKLNTTFDLFLDLDLNSSADVNISLYTEDNTSNAIWTPNKNLTLQTGKNHVQEWISPFQFENGVGEAKVYFNIDRNISKALNPVEVIVDDANTSTSWMDSSGSPKAFNGTILNESKAFIYGKTYVPREKIIGNEGNVSLYYVAYCSGADCNLSLLPDGTDSKIVDDPRWYINTQHTAVFGLPGVVQQKHANKIEVLRQPTGNHQDYVELKYKNNHFPYKTTMENNASEWLIYNKYDENATHNEFDVKFESSGGEWAGKNESNSSTKTSNVNKSRILQW</sequence>
<feature type="region of interest" description="Disordered" evidence="1">
    <location>
        <begin position="1274"/>
        <end position="1295"/>
    </location>
</feature>
<reference evidence="2" key="1">
    <citation type="submission" date="2016-10" db="EMBL/GenBank/DDBJ databases">
        <authorList>
            <person name="de Groot N.N."/>
        </authorList>
    </citation>
    <scope>NUCLEOTIDE SEQUENCE</scope>
</reference>